<dbReference type="AlphaFoldDB" id="A0ABD5Z0V9"/>
<dbReference type="EMBL" id="JBHTAR010000011">
    <property type="protein sequence ID" value="MFC7198813.1"/>
    <property type="molecule type" value="Genomic_DNA"/>
</dbReference>
<reference evidence="1 2" key="1">
    <citation type="journal article" date="2019" name="Int. J. Syst. Evol. Microbiol.">
        <title>The Global Catalogue of Microorganisms (GCM) 10K type strain sequencing project: providing services to taxonomists for standard genome sequencing and annotation.</title>
        <authorList>
            <consortium name="The Broad Institute Genomics Platform"/>
            <consortium name="The Broad Institute Genome Sequencing Center for Infectious Disease"/>
            <person name="Wu L."/>
            <person name="Ma J."/>
        </authorList>
    </citation>
    <scope>NUCLEOTIDE SEQUENCE [LARGE SCALE GENOMIC DNA]</scope>
    <source>
        <strain evidence="1 2">XZGYJ-43</strain>
    </source>
</reference>
<dbReference type="RefSeq" id="WP_279528772.1">
    <property type="nucleotide sequence ID" value="NZ_CP122312.1"/>
</dbReference>
<dbReference type="Pfam" id="PF26510">
    <property type="entry name" value="Halo_UvrD_like"/>
    <property type="match status" value="1"/>
</dbReference>
<accession>A0ABD5Z0V9</accession>
<sequence>MANAHTRSDGLDRRTASLTVHVCRESTLVSWARRSPVATDLVLTPEQLHRRNLKYTLADAAQPRSSLRFVPPVDVAAAVAPGDADEWRTLDRTDRLRLLEELLVDPDAEIESLRTAFGTNLAAHTEAVEAAREELDVVAGGAATRADALREVAAGLSTPAARETTALLDGLQAVELTLADRTERAVSAVPVLRAGREALAATDGRAWEEAYPTVERLSVAGVSTVGSALLDFLGHVAAFTDVEVHLFLRAGTGPRIAERLDARLAAQSSLDVDVTVASDDAGGVEPSVPAAELVATTRREEARAAMAVVDALLDRGVSVSDVAVVARDVDRYERPLDRAARRYGRHLSVWTQLDLERTLPYRLLVTCGELLDAAADSSGGGGAVDAETVFAPLDCQWVPPDADADDEAGWPLAHHEVAAVRRAVDDGEARSLDAWSRRLDDVGSGTETTVDGVRRLIQWARDQPTTPAPGEVEATFDPVVEAYDAVVLPQRLAADTPDLTETSRTARAVERSRKLLGQVRGKYADWRDRGHVVDSWGTVLDVFDAVATTRPGRREHDNAERIDVLDATDTWLREYPYVVAVGLVDGKWPERPDGAFPPAFRDAVVAGEGPAAGLGVRGAWTEERERDHFVDAVRTATEGLVLTRFTEDADGVTYHRSPLLDEFDDRGVDLPAVEGGDVADLLAADRRLPESLRRVLDVEVAE</sequence>
<dbReference type="InterPro" id="IPR058819">
    <property type="entry name" value="UvrD_dom-like"/>
</dbReference>
<protein>
    <submittedName>
        <fullName evidence="1">Uncharacterized protein</fullName>
    </submittedName>
</protein>
<name>A0ABD5Z0V9_9EURY</name>
<evidence type="ECO:0000313" key="2">
    <source>
        <dbReference type="Proteomes" id="UP001596447"/>
    </source>
</evidence>
<dbReference type="SUPFAM" id="SSF52540">
    <property type="entry name" value="P-loop containing nucleoside triphosphate hydrolases"/>
    <property type="match status" value="1"/>
</dbReference>
<evidence type="ECO:0000313" key="1">
    <source>
        <dbReference type="EMBL" id="MFC7198813.1"/>
    </source>
</evidence>
<proteinExistence type="predicted"/>
<organism evidence="1 2">
    <name type="scientific">Halospeciosus flavus</name>
    <dbReference type="NCBI Taxonomy" id="3032283"/>
    <lineage>
        <taxon>Archaea</taxon>
        <taxon>Methanobacteriati</taxon>
        <taxon>Methanobacteriota</taxon>
        <taxon>Stenosarchaea group</taxon>
        <taxon>Halobacteria</taxon>
        <taxon>Halobacteriales</taxon>
        <taxon>Halobacteriaceae</taxon>
        <taxon>Halospeciosus</taxon>
    </lineage>
</organism>
<dbReference type="InterPro" id="IPR027417">
    <property type="entry name" value="P-loop_NTPase"/>
</dbReference>
<dbReference type="Proteomes" id="UP001596447">
    <property type="component" value="Unassembled WGS sequence"/>
</dbReference>
<comment type="caution">
    <text evidence="1">The sequence shown here is derived from an EMBL/GenBank/DDBJ whole genome shotgun (WGS) entry which is preliminary data.</text>
</comment>
<gene>
    <name evidence="1" type="ORF">ACFQJ9_05155</name>
</gene>
<keyword evidence="2" id="KW-1185">Reference proteome</keyword>